<gene>
    <name evidence="1" type="ORF">DES53_10734</name>
</gene>
<proteinExistence type="predicted"/>
<dbReference type="AlphaFoldDB" id="A0A366HHA2"/>
<dbReference type="InterPro" id="IPR036237">
    <property type="entry name" value="Xyl_isomerase-like_sf"/>
</dbReference>
<keyword evidence="2" id="KW-1185">Reference proteome</keyword>
<sequence>MHLPHGNHLGYCTNIHRGETFEETWRGLRDYTLQVRERVAPGKPYGIGLRLSEQAARDLSAPCMLAEFQEWLEANNCYVFTINGFPYGSFHGTRVKEQVFKPDWTTKERLDYTCLLFDLLAKLLPKGMSGSVSTLPGSHKEFGIGGDELNAIFDNLKACSEHIQRLCDATGHDLHLGLEPEPLGLFETSGETLKFFGLYLDRHPKELNFFKRVGLNYDCCHLAVEFEEAGEALDRITSAGIRLSKLHLSSALSLQPTKENLERLRGYDEPVYFHQVVVKEGEAPLRRFRDIPNALEMAAQTPNDLGEEWRVHFHIPLHAEPSGGFRDTKDHLLGALDWLQVNPTACQHLEMETYTWEVLPEGLRTGDVVDQLSAEYAWTLGEMKKRGLAA</sequence>
<evidence type="ECO:0008006" key="3">
    <source>
        <dbReference type="Google" id="ProtNLM"/>
    </source>
</evidence>
<reference evidence="1 2" key="1">
    <citation type="submission" date="2018-06" db="EMBL/GenBank/DDBJ databases">
        <title>Genomic Encyclopedia of Type Strains, Phase IV (KMG-IV): sequencing the most valuable type-strain genomes for metagenomic binning, comparative biology and taxonomic classification.</title>
        <authorList>
            <person name="Goeker M."/>
        </authorList>
    </citation>
    <scope>NUCLEOTIDE SEQUENCE [LARGE SCALE GENOMIC DNA]</scope>
    <source>
        <strain evidence="1 2">DSM 25532</strain>
    </source>
</reference>
<dbReference type="NCBIfam" id="NF035939">
    <property type="entry name" value="TIM_EboE"/>
    <property type="match status" value="1"/>
</dbReference>
<comment type="caution">
    <text evidence="1">The sequence shown here is derived from an EMBL/GenBank/DDBJ whole genome shotgun (WGS) entry which is preliminary data.</text>
</comment>
<accession>A0A366HHA2</accession>
<dbReference type="Gene3D" id="3.20.20.150">
    <property type="entry name" value="Divalent-metal-dependent TIM barrel enzymes"/>
    <property type="match status" value="1"/>
</dbReference>
<name>A0A366HHA2_9BACT</name>
<evidence type="ECO:0000313" key="2">
    <source>
        <dbReference type="Proteomes" id="UP000253426"/>
    </source>
</evidence>
<organism evidence="1 2">
    <name type="scientific">Roseimicrobium gellanilyticum</name>
    <dbReference type="NCBI Taxonomy" id="748857"/>
    <lineage>
        <taxon>Bacteria</taxon>
        <taxon>Pseudomonadati</taxon>
        <taxon>Verrucomicrobiota</taxon>
        <taxon>Verrucomicrobiia</taxon>
        <taxon>Verrucomicrobiales</taxon>
        <taxon>Verrucomicrobiaceae</taxon>
        <taxon>Roseimicrobium</taxon>
    </lineage>
</organism>
<dbReference type="SUPFAM" id="SSF51658">
    <property type="entry name" value="Xylose isomerase-like"/>
    <property type="match status" value="1"/>
</dbReference>
<dbReference type="RefSeq" id="WP_113959855.1">
    <property type="nucleotide sequence ID" value="NZ_QNRR01000007.1"/>
</dbReference>
<dbReference type="OrthoDB" id="9785907at2"/>
<dbReference type="Proteomes" id="UP000253426">
    <property type="component" value="Unassembled WGS sequence"/>
</dbReference>
<dbReference type="EMBL" id="QNRR01000007">
    <property type="protein sequence ID" value="RBP41205.1"/>
    <property type="molecule type" value="Genomic_DNA"/>
</dbReference>
<evidence type="ECO:0000313" key="1">
    <source>
        <dbReference type="EMBL" id="RBP41205.1"/>
    </source>
</evidence>
<protein>
    <recommendedName>
        <fullName evidence="3">Xylose isomerase-like TIM barrel protein</fullName>
    </recommendedName>
</protein>